<sequence>MYKNRGGRHYWFADNLIKQGYDVTVFCANTYHNKSEYIDTKNKKYGTDTVDDIPFVFVKTTTALGNGIDRVKNMGLFYINLFSVAKEYAKLHGKPDIILASSVHPFTMVAGIQIAKKLNVPCICEVRDLWPEAIFSFNKAKERSLLGRLLTAGEHWIYKKADALIFTKEGDTDYIIEKKWDTEQGGDINLDKCFYINNGVDVKGFEISSNENKVEDDDLNADKFNVIYVGAIRPVNNIGNVIDAASILKDEGDFQFLIYGDGNQKEMLEKRVAEEKLTNVKMKGFVNKRSIPYILSKSSVNILNYSQTQYNWARGNSSNKLFEYMASGKPIISTVRMGYSIIDKYKCGIELEKSTPEELADAILKMKNMSEDQYNKMGQNARYGAKDFDFKKLTMKLVDVIDSVDRNKEKGVPKKYKEVI</sequence>
<organism evidence="3 4">
    <name type="scientific">Evansella alkalicola</name>
    <dbReference type="NCBI Taxonomy" id="745819"/>
    <lineage>
        <taxon>Bacteria</taxon>
        <taxon>Bacillati</taxon>
        <taxon>Bacillota</taxon>
        <taxon>Bacilli</taxon>
        <taxon>Bacillales</taxon>
        <taxon>Bacillaceae</taxon>
        <taxon>Evansella</taxon>
    </lineage>
</organism>
<dbReference type="Pfam" id="PF13579">
    <property type="entry name" value="Glyco_trans_4_4"/>
    <property type="match status" value="1"/>
</dbReference>
<dbReference type="Pfam" id="PF00534">
    <property type="entry name" value="Glycos_transf_1"/>
    <property type="match status" value="1"/>
</dbReference>
<dbReference type="Proteomes" id="UP000790580">
    <property type="component" value="Unassembled WGS sequence"/>
</dbReference>
<dbReference type="CDD" id="cd03794">
    <property type="entry name" value="GT4_WbuB-like"/>
    <property type="match status" value="1"/>
</dbReference>
<dbReference type="PANTHER" id="PTHR12526">
    <property type="entry name" value="GLYCOSYLTRANSFERASE"/>
    <property type="match status" value="1"/>
</dbReference>
<gene>
    <name evidence="3" type="ORF">KS407_16775</name>
</gene>
<feature type="domain" description="Glycosyltransferase subfamily 4-like N-terminal" evidence="2">
    <location>
        <begin position="12"/>
        <end position="181"/>
    </location>
</feature>
<accession>A0ABS6JYA7</accession>
<dbReference type="EMBL" id="JAHQCR010000070">
    <property type="protein sequence ID" value="MBU9723076.1"/>
    <property type="molecule type" value="Genomic_DNA"/>
</dbReference>
<feature type="domain" description="Glycosyl transferase family 1" evidence="1">
    <location>
        <begin position="212"/>
        <end position="382"/>
    </location>
</feature>
<dbReference type="InterPro" id="IPR001296">
    <property type="entry name" value="Glyco_trans_1"/>
</dbReference>
<dbReference type="SUPFAM" id="SSF53756">
    <property type="entry name" value="UDP-Glycosyltransferase/glycogen phosphorylase"/>
    <property type="match status" value="1"/>
</dbReference>
<evidence type="ECO:0000259" key="1">
    <source>
        <dbReference type="Pfam" id="PF00534"/>
    </source>
</evidence>
<keyword evidence="4" id="KW-1185">Reference proteome</keyword>
<evidence type="ECO:0000313" key="4">
    <source>
        <dbReference type="Proteomes" id="UP000790580"/>
    </source>
</evidence>
<name>A0ABS6JYA7_9BACI</name>
<proteinExistence type="predicted"/>
<dbReference type="InterPro" id="IPR028098">
    <property type="entry name" value="Glyco_trans_4-like_N"/>
</dbReference>
<evidence type="ECO:0000313" key="3">
    <source>
        <dbReference type="EMBL" id="MBU9723076.1"/>
    </source>
</evidence>
<comment type="caution">
    <text evidence="3">The sequence shown here is derived from an EMBL/GenBank/DDBJ whole genome shotgun (WGS) entry which is preliminary data.</text>
</comment>
<evidence type="ECO:0000259" key="2">
    <source>
        <dbReference type="Pfam" id="PF13579"/>
    </source>
</evidence>
<dbReference type="Gene3D" id="3.40.50.2000">
    <property type="entry name" value="Glycogen Phosphorylase B"/>
    <property type="match status" value="2"/>
</dbReference>
<protein>
    <submittedName>
        <fullName evidence="3">Glycosyltransferase family 4 protein</fullName>
    </submittedName>
</protein>
<reference evidence="3 4" key="1">
    <citation type="submission" date="2021-06" db="EMBL/GenBank/DDBJ databases">
        <title>Bacillus sp. RD4P76, an endophyte from a halophyte.</title>
        <authorList>
            <person name="Sun J.-Q."/>
        </authorList>
    </citation>
    <scope>NUCLEOTIDE SEQUENCE [LARGE SCALE GENOMIC DNA]</scope>
    <source>
        <strain evidence="3 4">JCM 17098</strain>
    </source>
</reference>